<keyword evidence="2" id="KW-0732">Signal</keyword>
<dbReference type="SUPFAM" id="SSF53850">
    <property type="entry name" value="Periplasmic binding protein-like II"/>
    <property type="match status" value="1"/>
</dbReference>
<dbReference type="PROSITE" id="PS51257">
    <property type="entry name" value="PROKAR_LIPOPROTEIN"/>
    <property type="match status" value="1"/>
</dbReference>
<dbReference type="EMBL" id="DVIT01000002">
    <property type="protein sequence ID" value="HIS45973.1"/>
    <property type="molecule type" value="Genomic_DNA"/>
</dbReference>
<dbReference type="AlphaFoldDB" id="A0A9D1JPD0"/>
<dbReference type="InterPro" id="IPR006059">
    <property type="entry name" value="SBP"/>
</dbReference>
<evidence type="ECO:0000256" key="1">
    <source>
        <dbReference type="SAM" id="MobiDB-lite"/>
    </source>
</evidence>
<feature type="signal peptide" evidence="2">
    <location>
        <begin position="1"/>
        <end position="21"/>
    </location>
</feature>
<evidence type="ECO:0000256" key="2">
    <source>
        <dbReference type="SAM" id="SignalP"/>
    </source>
</evidence>
<sequence>MKMRRLAAILAALTLGITSIAGCGGDTGKESGSTGGGAEESTGASGEGASAEDDKSPITFTYYSADMRNDSWDNPVAQAITEATGVSLDISYPVSSTGDPSQDVALMIANDDYPDLIYSKGSAGSLYDAGAFIDMRELIEEYGPNIKKMYGDQFEKLSWSADDNGIYQLSYAGVNGEVYAPGTWTCAIQFAALEENNYDYPETLEEYEALIKQYLEAHPTTEDGLEMIGLSLSASDWHWLITLSNPAGMIGDAQPDNGSWVVDEDYNVIYKHTSENEKEYFKWLCRMYDEGILDPNFATQTDDDYIAKLAGGQVVGILDPVWHFAQAEAVLEAEGKYSQTFCQVPVTLHEDQKSPALMDQGLQVGYGIGISKSCKDPVRAIKFLDYLCSDEGAVLYKWGVEGVNYFVDENGKRYRTEEEITASKTDPDYSKKTGINNYTGFPNYADGAVDENGNPYTPNTKETIIAEYNEAEKAACEAWGVELVSDIFPQAEEFEVPPYAPLWAYPVPQELTNIVNVLNEISWPGLVKCVTGGQENFDANWDALVAELEANGLEEANQMMTDFLATKLPQE</sequence>
<dbReference type="PANTHER" id="PTHR43649">
    <property type="entry name" value="ARABINOSE-BINDING PROTEIN-RELATED"/>
    <property type="match status" value="1"/>
</dbReference>
<feature type="chain" id="PRO_5039527385" evidence="2">
    <location>
        <begin position="22"/>
        <end position="571"/>
    </location>
</feature>
<comment type="caution">
    <text evidence="3">The sequence shown here is derived from an EMBL/GenBank/DDBJ whole genome shotgun (WGS) entry which is preliminary data.</text>
</comment>
<protein>
    <submittedName>
        <fullName evidence="3">Extracellular solute-binding protein</fullName>
    </submittedName>
</protein>
<reference evidence="3" key="1">
    <citation type="submission" date="2020-10" db="EMBL/GenBank/DDBJ databases">
        <authorList>
            <person name="Gilroy R."/>
        </authorList>
    </citation>
    <scope>NUCLEOTIDE SEQUENCE</scope>
    <source>
        <strain evidence="3">CHK178-757</strain>
    </source>
</reference>
<proteinExistence type="predicted"/>
<dbReference type="PANTHER" id="PTHR43649:SF12">
    <property type="entry name" value="DIACETYLCHITOBIOSE BINDING PROTEIN DASA"/>
    <property type="match status" value="1"/>
</dbReference>
<feature type="compositionally biased region" description="Low complexity" evidence="1">
    <location>
        <begin position="39"/>
        <end position="49"/>
    </location>
</feature>
<accession>A0A9D1JPD0</accession>
<dbReference type="Gene3D" id="3.40.190.10">
    <property type="entry name" value="Periplasmic binding protein-like II"/>
    <property type="match status" value="3"/>
</dbReference>
<dbReference type="Pfam" id="PF01547">
    <property type="entry name" value="SBP_bac_1"/>
    <property type="match status" value="1"/>
</dbReference>
<feature type="region of interest" description="Disordered" evidence="1">
    <location>
        <begin position="24"/>
        <end position="53"/>
    </location>
</feature>
<name>A0A9D1JPD0_9FIRM</name>
<gene>
    <name evidence="3" type="ORF">IAB46_00140</name>
</gene>
<dbReference type="Proteomes" id="UP000823927">
    <property type="component" value="Unassembled WGS sequence"/>
</dbReference>
<reference evidence="3" key="2">
    <citation type="journal article" date="2021" name="PeerJ">
        <title>Extensive microbial diversity within the chicken gut microbiome revealed by metagenomics and culture.</title>
        <authorList>
            <person name="Gilroy R."/>
            <person name="Ravi A."/>
            <person name="Getino M."/>
            <person name="Pursley I."/>
            <person name="Horton D.L."/>
            <person name="Alikhan N.F."/>
            <person name="Baker D."/>
            <person name="Gharbi K."/>
            <person name="Hall N."/>
            <person name="Watson M."/>
            <person name="Adriaenssens E.M."/>
            <person name="Foster-Nyarko E."/>
            <person name="Jarju S."/>
            <person name="Secka A."/>
            <person name="Antonio M."/>
            <person name="Oren A."/>
            <person name="Chaudhuri R.R."/>
            <person name="La Ragione R."/>
            <person name="Hildebrand F."/>
            <person name="Pallen M.J."/>
        </authorList>
    </citation>
    <scope>NUCLEOTIDE SEQUENCE</scope>
    <source>
        <strain evidence="3">CHK178-757</strain>
    </source>
</reference>
<organism evidence="3 4">
    <name type="scientific">Candidatus Scybalocola faecigallinarum</name>
    <dbReference type="NCBI Taxonomy" id="2840941"/>
    <lineage>
        <taxon>Bacteria</taxon>
        <taxon>Bacillati</taxon>
        <taxon>Bacillota</taxon>
        <taxon>Clostridia</taxon>
        <taxon>Lachnospirales</taxon>
        <taxon>Lachnospiraceae</taxon>
        <taxon>Lachnospiraceae incertae sedis</taxon>
        <taxon>Candidatus Scybalocola (ex Gilroy et al. 2021)</taxon>
    </lineage>
</organism>
<evidence type="ECO:0000313" key="4">
    <source>
        <dbReference type="Proteomes" id="UP000823927"/>
    </source>
</evidence>
<evidence type="ECO:0000313" key="3">
    <source>
        <dbReference type="EMBL" id="HIS45973.1"/>
    </source>
</evidence>
<dbReference type="InterPro" id="IPR050490">
    <property type="entry name" value="Bact_solute-bd_prot1"/>
</dbReference>